<reference evidence="9" key="4">
    <citation type="journal article" date="2015" name="G3 (Bethesda)">
        <title>Genome sequences of three phytopathogenic species of the Magnaporthaceae family of fungi.</title>
        <authorList>
            <person name="Okagaki L.H."/>
            <person name="Nunes C.C."/>
            <person name="Sailsbery J."/>
            <person name="Clay B."/>
            <person name="Brown D."/>
            <person name="John T."/>
            <person name="Oh Y."/>
            <person name="Young N."/>
            <person name="Fitzgerald M."/>
            <person name="Haas B.J."/>
            <person name="Zeng Q."/>
            <person name="Young S."/>
            <person name="Adiconis X."/>
            <person name="Fan L."/>
            <person name="Levin J.Z."/>
            <person name="Mitchell T.K."/>
            <person name="Okubara P.A."/>
            <person name="Farman M.L."/>
            <person name="Kohn L.M."/>
            <person name="Birren B."/>
            <person name="Ma L.-J."/>
            <person name="Dean R.A."/>
        </authorList>
    </citation>
    <scope>NUCLEOTIDE SEQUENCE</scope>
    <source>
        <strain evidence="9">R3-111a-1</strain>
    </source>
</reference>
<dbReference type="Pfam" id="PF05346">
    <property type="entry name" value="DUF747"/>
    <property type="match status" value="1"/>
</dbReference>
<reference evidence="10" key="1">
    <citation type="submission" date="2010-07" db="EMBL/GenBank/DDBJ databases">
        <title>The genome sequence of Gaeumannomyces graminis var. tritici strain R3-111a-1.</title>
        <authorList>
            <consortium name="The Broad Institute Genome Sequencing Platform"/>
            <person name="Ma L.-J."/>
            <person name="Dead R."/>
            <person name="Young S."/>
            <person name="Zeng Q."/>
            <person name="Koehrsen M."/>
            <person name="Alvarado L."/>
            <person name="Berlin A."/>
            <person name="Chapman S.B."/>
            <person name="Chen Z."/>
            <person name="Freedman E."/>
            <person name="Gellesch M."/>
            <person name="Goldberg J."/>
            <person name="Griggs A."/>
            <person name="Gujja S."/>
            <person name="Heilman E.R."/>
            <person name="Heiman D."/>
            <person name="Hepburn T."/>
            <person name="Howarth C."/>
            <person name="Jen D."/>
            <person name="Larson L."/>
            <person name="Mehta T."/>
            <person name="Neiman D."/>
            <person name="Pearson M."/>
            <person name="Roberts A."/>
            <person name="Saif S."/>
            <person name="Shea T."/>
            <person name="Shenoy N."/>
            <person name="Sisk P."/>
            <person name="Stolte C."/>
            <person name="Sykes S."/>
            <person name="Walk T."/>
            <person name="White J."/>
            <person name="Yandava C."/>
            <person name="Haas B."/>
            <person name="Nusbaum C."/>
            <person name="Birren B."/>
        </authorList>
    </citation>
    <scope>NUCLEOTIDE SEQUENCE [LARGE SCALE GENOMIC DNA]</scope>
    <source>
        <strain evidence="10">R3-111a-1</strain>
    </source>
</reference>
<dbReference type="OrthoDB" id="5376140at2759"/>
<dbReference type="AlphaFoldDB" id="J3P5X4"/>
<dbReference type="RefSeq" id="XP_009225020.1">
    <property type="nucleotide sequence ID" value="XM_009226756.1"/>
</dbReference>
<feature type="region of interest" description="Disordered" evidence="6">
    <location>
        <begin position="911"/>
        <end position="933"/>
    </location>
</feature>
<dbReference type="VEuPathDB" id="FungiDB:GGTG_08914"/>
<comment type="subcellular location">
    <subcellularLocation>
        <location evidence="1">Membrane</location>
        <topology evidence="1">Multi-pass membrane protein</topology>
    </subcellularLocation>
</comment>
<feature type="region of interest" description="Disordered" evidence="6">
    <location>
        <begin position="383"/>
        <end position="440"/>
    </location>
</feature>
<evidence type="ECO:0000313" key="8">
    <source>
        <dbReference type="EMBL" id="EJT75076.1"/>
    </source>
</evidence>
<comment type="similarity">
    <text evidence="2">Belongs to the TAPT1 family.</text>
</comment>
<dbReference type="STRING" id="644352.J3P5X4"/>
<reference evidence="9" key="5">
    <citation type="submission" date="2018-04" db="UniProtKB">
        <authorList>
            <consortium name="EnsemblFungi"/>
        </authorList>
    </citation>
    <scope>IDENTIFICATION</scope>
    <source>
        <strain evidence="9">R3-111a-1</strain>
    </source>
</reference>
<dbReference type="PANTHER" id="PTHR13317:SF4">
    <property type="entry name" value="TRANSMEMBRANE ANTERIOR POSTERIOR TRANSFORMATION PROTEIN 1 HOMOLOG"/>
    <property type="match status" value="1"/>
</dbReference>
<dbReference type="GeneID" id="20349372"/>
<dbReference type="EnsemblFungi" id="EJT75076">
    <property type="protein sequence ID" value="EJT75076"/>
    <property type="gene ID" value="GGTG_08914"/>
</dbReference>
<sequence>MQANDPRPEGDGPDRPLDQPLGLAINGLGLDQLPTPDGTPTNWASRSPVIPVMPDESAIDESPVAGDGTEERDLRVDTGPRTQSVSKDGVRRLSASKMRELAASPESLPVAPIPDRSPVGATLSHPLSASIVETAARPSMADQARAVLQGSLPLEPDRHGRSHRATVSDKPARPAGSPRTLSTPPMSRQKSSKEQPQPQPPAGSRRNSFHPTPRLNGIQIPLNGIQIPPNGVPPSAPPSVSDQTQTPQLLPAETPVESASVPLPPMSVPMFLQLELAGERPSPLYIQHSYANDVPYESSAVKFERLKNFLLLPSFLERTICFGALACLDAWLWTFTILPMRFVIALGVLVKWWGYVVVREARWSIGYVWYGLGRWLRRGRARDSAGEESRSPSRAREASAPSSAVEEPSVQFEARKPAPPLRAPRHRGRRGHRRTKSMPSNLTSFHKADILQGFVILFSCMALMRLDASRMYHFIRAQSAIKLYVIYNGLEVGDRLLSSLGQDIFECLFSTEVLARNHLGRSKVLVPFGMFLLALIYNTCHAITLFYQVITLNVAVNSYNNALLTLLISNQFVEIKSAVFKRFEKENVFQLTCADIVERFQLWLMLLIIAMRNIVEVGFWTIPGAISGGGPDSDDPSFKMPLHSPSVLPASFTALPAWLWSGEVLSPFLIVTGSETVVDWIKHAYINKFNNIKPNFYSRVLDILCKDYYTNAFVTPSLTRRLGLPLLPLSCLFIRASVQTYHMFLATHLPAPLPSSTQTALAEPTSATPSSPAMAASLDRLDTLIRNALGRAVHGLPYVGNESAPTSPSDFATSPKPLVGDWTTDDAIAALTMLTFFFLAFLVLLVLKLLLGMALLRYSRSRYARMRRRELAVAAGRLEPEVFDQKGSKRVGGFGQVEVGDERRAKLYEDDPEGLKKAQATERRNVGKREKSEKDLGRISRYEMVAKRIW</sequence>
<reference evidence="8" key="3">
    <citation type="submission" date="2010-09" db="EMBL/GenBank/DDBJ databases">
        <title>Annotation of Gaeumannomyces graminis var. tritici R3-111a-1.</title>
        <authorList>
            <consortium name="The Broad Institute Genome Sequencing Platform"/>
            <person name="Ma L.-J."/>
            <person name="Dead R."/>
            <person name="Young S.K."/>
            <person name="Zeng Q."/>
            <person name="Gargeya S."/>
            <person name="Fitzgerald M."/>
            <person name="Haas B."/>
            <person name="Abouelleil A."/>
            <person name="Alvarado L."/>
            <person name="Arachchi H.M."/>
            <person name="Berlin A."/>
            <person name="Brown A."/>
            <person name="Chapman S.B."/>
            <person name="Chen Z."/>
            <person name="Dunbar C."/>
            <person name="Freedman E."/>
            <person name="Gearin G."/>
            <person name="Gellesch M."/>
            <person name="Goldberg J."/>
            <person name="Griggs A."/>
            <person name="Gujja S."/>
            <person name="Heiman D."/>
            <person name="Howarth C."/>
            <person name="Larson L."/>
            <person name="Lui A."/>
            <person name="MacDonald P.J.P."/>
            <person name="Mehta T."/>
            <person name="Montmayeur A."/>
            <person name="Murphy C."/>
            <person name="Neiman D."/>
            <person name="Pearson M."/>
            <person name="Priest M."/>
            <person name="Roberts A."/>
            <person name="Saif S."/>
            <person name="Shea T."/>
            <person name="Shenoy N."/>
            <person name="Sisk P."/>
            <person name="Stolte C."/>
            <person name="Sykes S."/>
            <person name="Yandava C."/>
            <person name="Wortman J."/>
            <person name="Nusbaum C."/>
            <person name="Birren B."/>
        </authorList>
    </citation>
    <scope>NUCLEOTIDE SEQUENCE</scope>
    <source>
        <strain evidence="8">R3-111a-1</strain>
    </source>
</reference>
<evidence type="ECO:0000256" key="6">
    <source>
        <dbReference type="SAM" id="MobiDB-lite"/>
    </source>
</evidence>
<dbReference type="GO" id="GO:0005789">
    <property type="term" value="C:endoplasmic reticulum membrane"/>
    <property type="evidence" value="ECO:0007669"/>
    <property type="project" value="TreeGrafter"/>
</dbReference>
<dbReference type="HOGENOM" id="CLU_003655_0_1_1"/>
<keyword evidence="3 7" id="KW-0812">Transmembrane</keyword>
<evidence type="ECO:0000256" key="4">
    <source>
        <dbReference type="ARBA" id="ARBA00022989"/>
    </source>
</evidence>
<evidence type="ECO:0000256" key="5">
    <source>
        <dbReference type="ARBA" id="ARBA00023136"/>
    </source>
</evidence>
<evidence type="ECO:0000256" key="7">
    <source>
        <dbReference type="SAM" id="Phobius"/>
    </source>
</evidence>
<keyword evidence="10" id="KW-1185">Reference proteome</keyword>
<dbReference type="PANTHER" id="PTHR13317">
    <property type="entry name" value="TRANSMEMBRANE ANTERIOR POSTERIOR TRANSFORMATION PROTEIN 1 HOMOLOG"/>
    <property type="match status" value="1"/>
</dbReference>
<feature type="compositionally biased region" description="Basic and acidic residues" evidence="6">
    <location>
        <begin position="69"/>
        <end position="78"/>
    </location>
</feature>
<feature type="compositionally biased region" description="Basic and acidic residues" evidence="6">
    <location>
        <begin position="383"/>
        <end position="397"/>
    </location>
</feature>
<accession>J3P5X4</accession>
<feature type="compositionally biased region" description="Basic and acidic residues" evidence="6">
    <location>
        <begin position="1"/>
        <end position="17"/>
    </location>
</feature>
<feature type="transmembrane region" description="Helical" evidence="7">
    <location>
        <begin position="524"/>
        <end position="550"/>
    </location>
</feature>
<evidence type="ECO:0000256" key="3">
    <source>
        <dbReference type="ARBA" id="ARBA00022692"/>
    </source>
</evidence>
<dbReference type="eggNOG" id="KOG2490">
    <property type="taxonomic scope" value="Eukaryota"/>
</dbReference>
<keyword evidence="5 7" id="KW-0472">Membrane</keyword>
<evidence type="ECO:0000256" key="1">
    <source>
        <dbReference type="ARBA" id="ARBA00004141"/>
    </source>
</evidence>
<gene>
    <name evidence="9" type="primary">20349372</name>
    <name evidence="8" type="ORF">GGTG_08914</name>
</gene>
<protein>
    <recommendedName>
        <fullName evidence="11">Endoplasmic reticulum membrane protein 65</fullName>
    </recommendedName>
</protein>
<proteinExistence type="inferred from homology"/>
<feature type="compositionally biased region" description="Polar residues" evidence="6">
    <location>
        <begin position="179"/>
        <end position="189"/>
    </location>
</feature>
<dbReference type="Proteomes" id="UP000006039">
    <property type="component" value="Unassembled WGS sequence"/>
</dbReference>
<reference evidence="8" key="2">
    <citation type="submission" date="2010-07" db="EMBL/GenBank/DDBJ databases">
        <authorList>
            <consortium name="The Broad Institute Genome Sequencing Platform"/>
            <consortium name="Broad Institute Genome Sequencing Center for Infectious Disease"/>
            <person name="Ma L.-J."/>
            <person name="Dead R."/>
            <person name="Young S."/>
            <person name="Zeng Q."/>
            <person name="Koehrsen M."/>
            <person name="Alvarado L."/>
            <person name="Berlin A."/>
            <person name="Chapman S.B."/>
            <person name="Chen Z."/>
            <person name="Freedman E."/>
            <person name="Gellesch M."/>
            <person name="Goldberg J."/>
            <person name="Griggs A."/>
            <person name="Gujja S."/>
            <person name="Heilman E.R."/>
            <person name="Heiman D."/>
            <person name="Hepburn T."/>
            <person name="Howarth C."/>
            <person name="Jen D."/>
            <person name="Larson L."/>
            <person name="Mehta T."/>
            <person name="Neiman D."/>
            <person name="Pearson M."/>
            <person name="Roberts A."/>
            <person name="Saif S."/>
            <person name="Shea T."/>
            <person name="Shenoy N."/>
            <person name="Sisk P."/>
            <person name="Stolte C."/>
            <person name="Sykes S."/>
            <person name="Walk T."/>
            <person name="White J."/>
            <person name="Yandava C."/>
            <person name="Haas B."/>
            <person name="Nusbaum C."/>
            <person name="Birren B."/>
        </authorList>
    </citation>
    <scope>NUCLEOTIDE SEQUENCE</scope>
    <source>
        <strain evidence="8">R3-111a-1</strain>
    </source>
</reference>
<evidence type="ECO:0008006" key="11">
    <source>
        <dbReference type="Google" id="ProtNLM"/>
    </source>
</evidence>
<name>J3P5X4_GAET3</name>
<feature type="region of interest" description="Disordered" evidence="6">
    <location>
        <begin position="1"/>
        <end position="247"/>
    </location>
</feature>
<keyword evidence="4 7" id="KW-1133">Transmembrane helix</keyword>
<evidence type="ECO:0000313" key="9">
    <source>
        <dbReference type="EnsemblFungi" id="EJT75076"/>
    </source>
</evidence>
<feature type="compositionally biased region" description="Low complexity" evidence="6">
    <location>
        <begin position="398"/>
        <end position="409"/>
    </location>
</feature>
<feature type="transmembrane region" description="Helical" evidence="7">
    <location>
        <begin position="827"/>
        <end position="858"/>
    </location>
</feature>
<evidence type="ECO:0000313" key="10">
    <source>
        <dbReference type="Proteomes" id="UP000006039"/>
    </source>
</evidence>
<feature type="compositionally biased region" description="Basic residues" evidence="6">
    <location>
        <begin position="423"/>
        <end position="436"/>
    </location>
</feature>
<evidence type="ECO:0000256" key="2">
    <source>
        <dbReference type="ARBA" id="ARBA00008803"/>
    </source>
</evidence>
<dbReference type="EMBL" id="GL385398">
    <property type="protein sequence ID" value="EJT75076.1"/>
    <property type="molecule type" value="Genomic_DNA"/>
</dbReference>
<dbReference type="InterPro" id="IPR008010">
    <property type="entry name" value="Tatp1"/>
</dbReference>
<organism evidence="8">
    <name type="scientific">Gaeumannomyces tritici (strain R3-111a-1)</name>
    <name type="common">Wheat and barley take-all root rot fungus</name>
    <name type="synonym">Gaeumannomyces graminis var. tritici</name>
    <dbReference type="NCBI Taxonomy" id="644352"/>
    <lineage>
        <taxon>Eukaryota</taxon>
        <taxon>Fungi</taxon>
        <taxon>Dikarya</taxon>
        <taxon>Ascomycota</taxon>
        <taxon>Pezizomycotina</taxon>
        <taxon>Sordariomycetes</taxon>
        <taxon>Sordariomycetidae</taxon>
        <taxon>Magnaporthales</taxon>
        <taxon>Magnaporthaceae</taxon>
        <taxon>Gaeumannomyces</taxon>
    </lineage>
</organism>